<dbReference type="EMBL" id="ML995855">
    <property type="protein sequence ID" value="KAF2767542.1"/>
    <property type="molecule type" value="Genomic_DNA"/>
</dbReference>
<evidence type="ECO:0000313" key="4">
    <source>
        <dbReference type="Proteomes" id="UP000799436"/>
    </source>
</evidence>
<evidence type="ECO:0008006" key="5">
    <source>
        <dbReference type="Google" id="ProtNLM"/>
    </source>
</evidence>
<feature type="signal peptide" evidence="2">
    <location>
        <begin position="1"/>
        <end position="18"/>
    </location>
</feature>
<organism evidence="3 4">
    <name type="scientific">Teratosphaeria nubilosa</name>
    <dbReference type="NCBI Taxonomy" id="161662"/>
    <lineage>
        <taxon>Eukaryota</taxon>
        <taxon>Fungi</taxon>
        <taxon>Dikarya</taxon>
        <taxon>Ascomycota</taxon>
        <taxon>Pezizomycotina</taxon>
        <taxon>Dothideomycetes</taxon>
        <taxon>Dothideomycetidae</taxon>
        <taxon>Mycosphaerellales</taxon>
        <taxon>Teratosphaeriaceae</taxon>
        <taxon>Teratosphaeria</taxon>
    </lineage>
</organism>
<keyword evidence="1" id="KW-0812">Transmembrane</keyword>
<keyword evidence="1" id="KW-0472">Membrane</keyword>
<accession>A0A6G1L4M8</accession>
<evidence type="ECO:0000313" key="3">
    <source>
        <dbReference type="EMBL" id="KAF2767542.1"/>
    </source>
</evidence>
<gene>
    <name evidence="3" type="ORF">EJ03DRAFT_275963</name>
</gene>
<dbReference type="Proteomes" id="UP000799436">
    <property type="component" value="Unassembled WGS sequence"/>
</dbReference>
<dbReference type="AlphaFoldDB" id="A0A6G1L4M8"/>
<feature type="chain" id="PRO_5026219978" description="DUF1772-domain-containing protein" evidence="2">
    <location>
        <begin position="19"/>
        <end position="165"/>
    </location>
</feature>
<evidence type="ECO:0000256" key="2">
    <source>
        <dbReference type="SAM" id="SignalP"/>
    </source>
</evidence>
<dbReference type="OrthoDB" id="5405107at2759"/>
<keyword evidence="1" id="KW-1133">Transmembrane helix</keyword>
<sequence>MSPNLYLRLMLLAQAVLAAQGLRQSYNAVINLQKYEDTAKKAAEWSNEAAHQLHKTRTTQTSGAVAVLTSFLASLSLAAFAPYLPAWLRFSASPALLLGTLFARNHLKNYWAPGDKKSVGTRIPLPGMNDYNEAQRSTEELLQTLEYLEYGWVGNSFVAGMLGWK</sequence>
<proteinExistence type="predicted"/>
<feature type="transmembrane region" description="Helical" evidence="1">
    <location>
        <begin position="63"/>
        <end position="84"/>
    </location>
</feature>
<evidence type="ECO:0000256" key="1">
    <source>
        <dbReference type="SAM" id="Phobius"/>
    </source>
</evidence>
<protein>
    <recommendedName>
        <fullName evidence="5">DUF1772-domain-containing protein</fullName>
    </recommendedName>
</protein>
<reference evidence="3" key="1">
    <citation type="journal article" date="2020" name="Stud. Mycol.">
        <title>101 Dothideomycetes genomes: a test case for predicting lifestyles and emergence of pathogens.</title>
        <authorList>
            <person name="Haridas S."/>
            <person name="Albert R."/>
            <person name="Binder M."/>
            <person name="Bloem J."/>
            <person name="Labutti K."/>
            <person name="Salamov A."/>
            <person name="Andreopoulos B."/>
            <person name="Baker S."/>
            <person name="Barry K."/>
            <person name="Bills G."/>
            <person name="Bluhm B."/>
            <person name="Cannon C."/>
            <person name="Castanera R."/>
            <person name="Culley D."/>
            <person name="Daum C."/>
            <person name="Ezra D."/>
            <person name="Gonzalez J."/>
            <person name="Henrissat B."/>
            <person name="Kuo A."/>
            <person name="Liang C."/>
            <person name="Lipzen A."/>
            <person name="Lutzoni F."/>
            <person name="Magnuson J."/>
            <person name="Mondo S."/>
            <person name="Nolan M."/>
            <person name="Ohm R."/>
            <person name="Pangilinan J."/>
            <person name="Park H.-J."/>
            <person name="Ramirez L."/>
            <person name="Alfaro M."/>
            <person name="Sun H."/>
            <person name="Tritt A."/>
            <person name="Yoshinaga Y."/>
            <person name="Zwiers L.-H."/>
            <person name="Turgeon B."/>
            <person name="Goodwin S."/>
            <person name="Spatafora J."/>
            <person name="Crous P."/>
            <person name="Grigoriev I."/>
        </authorList>
    </citation>
    <scope>NUCLEOTIDE SEQUENCE</scope>
    <source>
        <strain evidence="3">CBS 116005</strain>
    </source>
</reference>
<keyword evidence="2" id="KW-0732">Signal</keyword>
<keyword evidence="4" id="KW-1185">Reference proteome</keyword>
<name>A0A6G1L4M8_9PEZI</name>